<accession>A0A1W9KQB4</accession>
<dbReference type="EMBL" id="MTEI01000018">
    <property type="protein sequence ID" value="OQW86356.1"/>
    <property type="molecule type" value="Genomic_DNA"/>
</dbReference>
<dbReference type="Pfam" id="PF07963">
    <property type="entry name" value="N_methyl"/>
    <property type="match status" value="1"/>
</dbReference>
<dbReference type="PROSITE" id="PS00409">
    <property type="entry name" value="PROKAR_NTER_METHYL"/>
    <property type="match status" value="1"/>
</dbReference>
<organism evidence="2 3">
    <name type="scientific">Rhodoferax ferrireducens</name>
    <dbReference type="NCBI Taxonomy" id="192843"/>
    <lineage>
        <taxon>Bacteria</taxon>
        <taxon>Pseudomonadati</taxon>
        <taxon>Pseudomonadota</taxon>
        <taxon>Betaproteobacteria</taxon>
        <taxon>Burkholderiales</taxon>
        <taxon>Comamonadaceae</taxon>
        <taxon>Rhodoferax</taxon>
    </lineage>
</organism>
<gene>
    <name evidence="2" type="ORF">BWK72_17870</name>
</gene>
<dbReference type="AlphaFoldDB" id="A0A1W9KQB4"/>
<keyword evidence="1" id="KW-0472">Membrane</keyword>
<evidence type="ECO:0000313" key="3">
    <source>
        <dbReference type="Proteomes" id="UP000192505"/>
    </source>
</evidence>
<reference evidence="2 3" key="1">
    <citation type="submission" date="2017-01" db="EMBL/GenBank/DDBJ databases">
        <title>Novel large sulfur bacteria in the metagenomes of groundwater-fed chemosynthetic microbial mats in the Lake Huron basin.</title>
        <authorList>
            <person name="Sharrar A.M."/>
            <person name="Flood B.E."/>
            <person name="Bailey J.V."/>
            <person name="Jones D.S."/>
            <person name="Biddanda B."/>
            <person name="Ruberg S.A."/>
            <person name="Marcus D.N."/>
            <person name="Dick G.J."/>
        </authorList>
    </citation>
    <scope>NUCLEOTIDE SEQUENCE [LARGE SCALE GENOMIC DNA]</scope>
    <source>
        <strain evidence="2">A7</strain>
    </source>
</reference>
<keyword evidence="1" id="KW-1133">Transmembrane helix</keyword>
<evidence type="ECO:0000313" key="2">
    <source>
        <dbReference type="EMBL" id="OQW86356.1"/>
    </source>
</evidence>
<dbReference type="Proteomes" id="UP000192505">
    <property type="component" value="Unassembled WGS sequence"/>
</dbReference>
<dbReference type="InterPro" id="IPR012902">
    <property type="entry name" value="N_methyl_site"/>
</dbReference>
<name>A0A1W9KQB4_9BURK</name>
<protein>
    <recommendedName>
        <fullName evidence="4">Methylation</fullName>
    </recommendedName>
</protein>
<proteinExistence type="predicted"/>
<keyword evidence="1" id="KW-0812">Transmembrane</keyword>
<sequence length="292" mass="30879">MTARLARLKTQRGFTLVELIMVIILMGVIGGMVAVFMKSPIDAYFDTARRAGLTDVADTVVRRMGRDIRKALPNSIRSAGSQCVEFIPTKIGARYRADVGGGGDVLDFNLAAGDSSFNMLGRNADWPADQQITAGDLIVIYNLGMTGADAYAADNTSAVTSASAESGSPAESVIAITAKKFPLESPNKRFHVIPASEKVVRYVCMGATGINAQGHGNGTLYRQVLTLPLAESAACAASVTGAAVMAERVSSCNFNYTGSDLQRNALISMRLQITDSGETVSLQHEVHVSNAP</sequence>
<dbReference type="NCBIfam" id="TIGR02532">
    <property type="entry name" value="IV_pilin_GFxxxE"/>
    <property type="match status" value="1"/>
</dbReference>
<evidence type="ECO:0008006" key="4">
    <source>
        <dbReference type="Google" id="ProtNLM"/>
    </source>
</evidence>
<comment type="caution">
    <text evidence="2">The sequence shown here is derived from an EMBL/GenBank/DDBJ whole genome shotgun (WGS) entry which is preliminary data.</text>
</comment>
<feature type="transmembrane region" description="Helical" evidence="1">
    <location>
        <begin position="12"/>
        <end position="37"/>
    </location>
</feature>
<evidence type="ECO:0000256" key="1">
    <source>
        <dbReference type="SAM" id="Phobius"/>
    </source>
</evidence>